<evidence type="ECO:0000256" key="6">
    <source>
        <dbReference type="ARBA" id="ARBA00022679"/>
    </source>
</evidence>
<evidence type="ECO:0000256" key="8">
    <source>
        <dbReference type="ARBA" id="ARBA00022989"/>
    </source>
</evidence>
<reference evidence="15 16" key="1">
    <citation type="journal article" date="2008" name="Int. J. Syst. Evol. Microbiol.">
        <title>Description of Roseateles aquatilis sp. nov. and Roseateles terrae sp. nov., in the class Betaproteobacteria, and emended description of the genus Roseateles.</title>
        <authorList>
            <person name="Gomila M."/>
            <person name="Bowien B."/>
            <person name="Falsen E."/>
            <person name="Moore E.R."/>
            <person name="Lalucat J."/>
        </authorList>
    </citation>
    <scope>NUCLEOTIDE SEQUENCE [LARGE SCALE GENOMIC DNA]</scope>
    <source>
        <strain evidence="15 16">CCUG 48205</strain>
    </source>
</reference>
<dbReference type="EMBL" id="NIOF01000005">
    <property type="protein sequence ID" value="OWQ90306.1"/>
    <property type="molecule type" value="Genomic_DNA"/>
</dbReference>
<evidence type="ECO:0000256" key="13">
    <source>
        <dbReference type="RuleBase" id="RU003694"/>
    </source>
</evidence>
<evidence type="ECO:0000256" key="2">
    <source>
        <dbReference type="ARBA" id="ARBA00008467"/>
    </source>
</evidence>
<proteinExistence type="inferred from homology"/>
<evidence type="ECO:0000256" key="7">
    <source>
        <dbReference type="ARBA" id="ARBA00022692"/>
    </source>
</evidence>
<evidence type="ECO:0000256" key="12">
    <source>
        <dbReference type="ARBA" id="ARBA00041756"/>
    </source>
</evidence>
<dbReference type="PROSITE" id="PS52004">
    <property type="entry name" value="KS3_2"/>
    <property type="match status" value="1"/>
</dbReference>
<dbReference type="Pfam" id="PF02801">
    <property type="entry name" value="Ketoacyl-synt_C"/>
    <property type="match status" value="1"/>
</dbReference>
<name>A0A246JDK8_9BURK</name>
<gene>
    <name evidence="15" type="ORF">CDN99_13115</name>
</gene>
<dbReference type="RefSeq" id="WP_088385326.1">
    <property type="nucleotide sequence ID" value="NZ_NIOF01000005.1"/>
</dbReference>
<keyword evidence="16" id="KW-1185">Reference proteome</keyword>
<dbReference type="PANTHER" id="PTHR11712:SF352">
    <property type="entry name" value="3-OXOACYL-[ACYL-CARRIER-PROTEIN] SYNTHASE"/>
    <property type="match status" value="1"/>
</dbReference>
<comment type="similarity">
    <text evidence="2 13">Belongs to the thiolase-like superfamily. Beta-ketoacyl-ACP synthases family.</text>
</comment>
<keyword evidence="3" id="KW-0536">Nodulation</keyword>
<evidence type="ECO:0000256" key="4">
    <source>
        <dbReference type="ARBA" id="ARBA00022475"/>
    </source>
</evidence>
<dbReference type="InterPro" id="IPR016039">
    <property type="entry name" value="Thiolase-like"/>
</dbReference>
<sequence>MSAEARSSAGSDAIWITGIGACSALGPDAESLADALAQGRSGITLQPGDPSRGLAPFAAAVVSEPLGQDMPPAQRNLHDRHSLMALHAAREAWTQAGLPEKTAAPERSAVAWGTGLGGSNSLQQSYAEHLTKESPRIHPYTVVRVMSNSAASHLAMKYGLKAAMLTISNACASSAQAIGEALMLLRQGRADVALVGGSEAMLNPGSVAAWQAMGVMAPPDADDPSRSCRPFDDARKGLVLGEGAAALVLETASHARARGASALAVLAGYGHSVDAVHLSRPDADGQERALRAALADADIEPSQVGYVNAHGTATDVGDTVEAESLARVFGRRGVPVSATKALHGHLIGAGGALELVACVQALRRGQLPPSANVRGSVLEDIADVIREPRAFDTSKAIVSNSFAFGGSNVSLVIKSPY</sequence>
<dbReference type="InterPro" id="IPR014030">
    <property type="entry name" value="Ketoacyl_synth_N"/>
</dbReference>
<evidence type="ECO:0000313" key="15">
    <source>
        <dbReference type="EMBL" id="OWQ90306.1"/>
    </source>
</evidence>
<keyword evidence="8" id="KW-1133">Transmembrane helix</keyword>
<evidence type="ECO:0000256" key="9">
    <source>
        <dbReference type="ARBA" id="ARBA00023136"/>
    </source>
</evidence>
<dbReference type="InterPro" id="IPR000794">
    <property type="entry name" value="Beta-ketoacyl_synthase"/>
</dbReference>
<dbReference type="Proteomes" id="UP000197468">
    <property type="component" value="Unassembled WGS sequence"/>
</dbReference>
<evidence type="ECO:0000256" key="11">
    <source>
        <dbReference type="ARBA" id="ARBA00039445"/>
    </source>
</evidence>
<feature type="domain" description="Ketosynthase family 3 (KS3)" evidence="14">
    <location>
        <begin position="11"/>
        <end position="415"/>
    </location>
</feature>
<dbReference type="Gene3D" id="3.40.47.10">
    <property type="match status" value="1"/>
</dbReference>
<dbReference type="Pfam" id="PF00109">
    <property type="entry name" value="ketoacyl-synt"/>
    <property type="match status" value="1"/>
</dbReference>
<evidence type="ECO:0000313" key="16">
    <source>
        <dbReference type="Proteomes" id="UP000197468"/>
    </source>
</evidence>
<dbReference type="SMART" id="SM00825">
    <property type="entry name" value="PKS_KS"/>
    <property type="match status" value="1"/>
</dbReference>
<dbReference type="OrthoDB" id="9808669at2"/>
<dbReference type="AlphaFoldDB" id="A0A246JDK8"/>
<dbReference type="GO" id="GO:0005886">
    <property type="term" value="C:plasma membrane"/>
    <property type="evidence" value="ECO:0007669"/>
    <property type="project" value="UniProtKB-SubCell"/>
</dbReference>
<evidence type="ECO:0000256" key="5">
    <source>
        <dbReference type="ARBA" id="ARBA00022519"/>
    </source>
</evidence>
<comment type="function">
    <text evidence="10">Proposed to synthesize NOD factor fatty acyl chain. Involved in the synthesis of a highly unsaturated fatty acid moiety, which forms part of a lipo-oligosaccharide that is responsible for host specificity.</text>
</comment>
<evidence type="ECO:0000256" key="1">
    <source>
        <dbReference type="ARBA" id="ARBA00004533"/>
    </source>
</evidence>
<dbReference type="InterPro" id="IPR020841">
    <property type="entry name" value="PKS_Beta-ketoAc_synthase_dom"/>
</dbReference>
<dbReference type="GO" id="GO:0004315">
    <property type="term" value="F:3-oxoacyl-[acyl-carrier-protein] synthase activity"/>
    <property type="evidence" value="ECO:0007669"/>
    <property type="project" value="TreeGrafter"/>
</dbReference>
<accession>A0A246JDK8</accession>
<comment type="subcellular location">
    <subcellularLocation>
        <location evidence="1">Cell inner membrane</location>
    </subcellularLocation>
</comment>
<keyword evidence="9" id="KW-0472">Membrane</keyword>
<dbReference type="SUPFAM" id="SSF53901">
    <property type="entry name" value="Thiolase-like"/>
    <property type="match status" value="2"/>
</dbReference>
<dbReference type="InterPro" id="IPR014031">
    <property type="entry name" value="Ketoacyl_synth_C"/>
</dbReference>
<dbReference type="GO" id="GO:0006633">
    <property type="term" value="P:fatty acid biosynthetic process"/>
    <property type="evidence" value="ECO:0007669"/>
    <property type="project" value="TreeGrafter"/>
</dbReference>
<dbReference type="PANTHER" id="PTHR11712">
    <property type="entry name" value="POLYKETIDE SYNTHASE-RELATED"/>
    <property type="match status" value="1"/>
</dbReference>
<evidence type="ECO:0000256" key="3">
    <source>
        <dbReference type="ARBA" id="ARBA00022458"/>
    </source>
</evidence>
<evidence type="ECO:0000259" key="14">
    <source>
        <dbReference type="PROSITE" id="PS52004"/>
    </source>
</evidence>
<keyword evidence="7" id="KW-0812">Transmembrane</keyword>
<protein>
    <recommendedName>
        <fullName evidence="11">Nodulation protein E</fullName>
    </recommendedName>
    <alternativeName>
        <fullName evidence="12">Host-specificity of nodulation protein B</fullName>
    </alternativeName>
</protein>
<keyword evidence="4" id="KW-1003">Cell membrane</keyword>
<keyword evidence="5" id="KW-0997">Cell inner membrane</keyword>
<comment type="caution">
    <text evidence="15">The sequence shown here is derived from an EMBL/GenBank/DDBJ whole genome shotgun (WGS) entry which is preliminary data.</text>
</comment>
<organism evidence="15 16">
    <name type="scientific">Roseateles aquatilis</name>
    <dbReference type="NCBI Taxonomy" id="431061"/>
    <lineage>
        <taxon>Bacteria</taxon>
        <taxon>Pseudomonadati</taxon>
        <taxon>Pseudomonadota</taxon>
        <taxon>Betaproteobacteria</taxon>
        <taxon>Burkholderiales</taxon>
        <taxon>Sphaerotilaceae</taxon>
        <taxon>Roseateles</taxon>
    </lineage>
</organism>
<keyword evidence="6 13" id="KW-0808">Transferase</keyword>
<dbReference type="CDD" id="cd00834">
    <property type="entry name" value="KAS_I_II"/>
    <property type="match status" value="1"/>
</dbReference>
<evidence type="ECO:0000256" key="10">
    <source>
        <dbReference type="ARBA" id="ARBA00037576"/>
    </source>
</evidence>